<comment type="caution">
    <text evidence="2">The sequence shown here is derived from an EMBL/GenBank/DDBJ whole genome shotgun (WGS) entry which is preliminary data.</text>
</comment>
<dbReference type="Gene3D" id="3.40.50.300">
    <property type="entry name" value="P-loop containing nucleotide triphosphate hydrolases"/>
    <property type="match status" value="1"/>
</dbReference>
<keyword evidence="3" id="KW-1185">Reference proteome</keyword>
<dbReference type="GO" id="GO:0005634">
    <property type="term" value="C:nucleus"/>
    <property type="evidence" value="ECO:0007669"/>
    <property type="project" value="InterPro"/>
</dbReference>
<protein>
    <submittedName>
        <fullName evidence="2">Uncharacterized protein</fullName>
    </submittedName>
</protein>
<dbReference type="Proteomes" id="UP001465755">
    <property type="component" value="Unassembled WGS sequence"/>
</dbReference>
<dbReference type="InterPro" id="IPR026314">
    <property type="entry name" value="YLP_motif_con_p1"/>
</dbReference>
<feature type="region of interest" description="Disordered" evidence="1">
    <location>
        <begin position="315"/>
        <end position="339"/>
    </location>
</feature>
<sequence length="375" mass="41099">MAPAQQVSALPVDAASSACASAHTAKEPHTTPKHLDAPRIHGIDDYFVTEVEKEVSSADGKGRKQRMREMEYCFEPELEGCYKQSLLKAYSRTVEEGRFKVVIVDAPNVRVEDFKDYWGTGQRAGYEVFVMQPVLSDPQACFERNIHSRTLEDIQSMAQVWEQPPLAYPQVDFAPLLQPSSSEAKEDIAEVNMESDAEEEAMQGKPNSTRASEEGSTPTASAPTSRWADTEGDAQDSEPVQKRRKVKKAAKGNLPDQALKVKKPILKTRTGSSGILKGRQRKGVSWPDESSSAAAGFSMTQQKLETVYVLEGLGPPRSETSTAAPQGPSFADQAKKDRNSEQQLFRSMMLGGARLLVQARHTCTPSGAGCILHAR</sequence>
<feature type="compositionally biased region" description="Polar residues" evidence="1">
    <location>
        <begin position="205"/>
        <end position="224"/>
    </location>
</feature>
<dbReference type="PANTHER" id="PTHR13413:SF0">
    <property type="entry name" value="YLP MOTIF-CONTAINING PROTEIN 1"/>
    <property type="match status" value="1"/>
</dbReference>
<evidence type="ECO:0000313" key="3">
    <source>
        <dbReference type="Proteomes" id="UP001465755"/>
    </source>
</evidence>
<dbReference type="InterPro" id="IPR027417">
    <property type="entry name" value="P-loop_NTPase"/>
</dbReference>
<dbReference type="GO" id="GO:0032204">
    <property type="term" value="P:regulation of telomere maintenance"/>
    <property type="evidence" value="ECO:0007669"/>
    <property type="project" value="TreeGrafter"/>
</dbReference>
<name>A0AAW1NQ84_9CHLO</name>
<feature type="region of interest" description="Disordered" evidence="1">
    <location>
        <begin position="185"/>
        <end position="295"/>
    </location>
</feature>
<evidence type="ECO:0000256" key="1">
    <source>
        <dbReference type="SAM" id="MobiDB-lite"/>
    </source>
</evidence>
<accession>A0AAW1NQ84</accession>
<reference evidence="2 3" key="1">
    <citation type="journal article" date="2024" name="Nat. Commun.">
        <title>Phylogenomics reveals the evolutionary origins of lichenization in chlorophyte algae.</title>
        <authorList>
            <person name="Puginier C."/>
            <person name="Libourel C."/>
            <person name="Otte J."/>
            <person name="Skaloud P."/>
            <person name="Haon M."/>
            <person name="Grisel S."/>
            <person name="Petersen M."/>
            <person name="Berrin J.G."/>
            <person name="Delaux P.M."/>
            <person name="Dal Grande F."/>
            <person name="Keller J."/>
        </authorList>
    </citation>
    <scope>NUCLEOTIDE SEQUENCE [LARGE SCALE GENOMIC DNA]</scope>
    <source>
        <strain evidence="2 3">SAG 2036</strain>
    </source>
</reference>
<dbReference type="PANTHER" id="PTHR13413">
    <property type="entry name" value="YLP MOTIF CONTAINING PROTEIN NUCLEAR PROTEIN ZAP"/>
    <property type="match status" value="1"/>
</dbReference>
<gene>
    <name evidence="2" type="ORF">WJX73_000750</name>
</gene>
<dbReference type="EMBL" id="JALJOQ010000197">
    <property type="protein sequence ID" value="KAK9790115.1"/>
    <property type="molecule type" value="Genomic_DNA"/>
</dbReference>
<organism evidence="2 3">
    <name type="scientific">Symbiochloris irregularis</name>
    <dbReference type="NCBI Taxonomy" id="706552"/>
    <lineage>
        <taxon>Eukaryota</taxon>
        <taxon>Viridiplantae</taxon>
        <taxon>Chlorophyta</taxon>
        <taxon>core chlorophytes</taxon>
        <taxon>Trebouxiophyceae</taxon>
        <taxon>Trebouxiales</taxon>
        <taxon>Trebouxiaceae</taxon>
        <taxon>Symbiochloris</taxon>
    </lineage>
</organism>
<evidence type="ECO:0000313" key="2">
    <source>
        <dbReference type="EMBL" id="KAK9790115.1"/>
    </source>
</evidence>
<dbReference type="AlphaFoldDB" id="A0AAW1NQ84"/>
<proteinExistence type="predicted"/>